<protein>
    <submittedName>
        <fullName evidence="3">Uncharacterized protein</fullName>
    </submittedName>
</protein>
<feature type="compositionally biased region" description="Basic residues" evidence="1">
    <location>
        <begin position="25"/>
        <end position="34"/>
    </location>
</feature>
<accession>A0A915JIX1</accession>
<proteinExistence type="predicted"/>
<dbReference type="AlphaFoldDB" id="A0A915JIX1"/>
<evidence type="ECO:0000313" key="2">
    <source>
        <dbReference type="Proteomes" id="UP000887565"/>
    </source>
</evidence>
<evidence type="ECO:0000313" key="3">
    <source>
        <dbReference type="WBParaSite" id="nRc.2.0.1.t26104-RA"/>
    </source>
</evidence>
<dbReference type="Proteomes" id="UP000887565">
    <property type="component" value="Unplaced"/>
</dbReference>
<dbReference type="WBParaSite" id="nRc.2.0.1.t26104-RA">
    <property type="protein sequence ID" value="nRc.2.0.1.t26104-RA"/>
    <property type="gene ID" value="nRc.2.0.1.g26104"/>
</dbReference>
<feature type="compositionally biased region" description="Polar residues" evidence="1">
    <location>
        <begin position="8"/>
        <end position="17"/>
    </location>
</feature>
<keyword evidence="2" id="KW-1185">Reference proteome</keyword>
<name>A0A915JIX1_ROMCU</name>
<evidence type="ECO:0000256" key="1">
    <source>
        <dbReference type="SAM" id="MobiDB-lite"/>
    </source>
</evidence>
<organism evidence="2 3">
    <name type="scientific">Romanomermis culicivorax</name>
    <name type="common">Nematode worm</name>
    <dbReference type="NCBI Taxonomy" id="13658"/>
    <lineage>
        <taxon>Eukaryota</taxon>
        <taxon>Metazoa</taxon>
        <taxon>Ecdysozoa</taxon>
        <taxon>Nematoda</taxon>
        <taxon>Enoplea</taxon>
        <taxon>Dorylaimia</taxon>
        <taxon>Mermithida</taxon>
        <taxon>Mermithoidea</taxon>
        <taxon>Mermithidae</taxon>
        <taxon>Romanomermis</taxon>
    </lineage>
</organism>
<reference evidence="3" key="1">
    <citation type="submission" date="2022-11" db="UniProtKB">
        <authorList>
            <consortium name="WormBaseParasite"/>
        </authorList>
    </citation>
    <scope>IDENTIFICATION</scope>
</reference>
<sequence>MKPASKPLSPNSGAESSSRSDELKNRRKRSKKRSVVGDGEKASAAVDKIKISGDGAAAVAAAVESSSAKKKKKEKREQNAVKFLNVDGQESRFGSFLRIASDQFVVHLQQLNERILKK</sequence>
<feature type="region of interest" description="Disordered" evidence="1">
    <location>
        <begin position="1"/>
        <end position="42"/>
    </location>
</feature>